<evidence type="ECO:0000313" key="2">
    <source>
        <dbReference type="Proteomes" id="UP000010290"/>
    </source>
</evidence>
<dbReference type="EMBL" id="AKKN01000010">
    <property type="protein sequence ID" value="EKT55580.1"/>
    <property type="molecule type" value="Genomic_DNA"/>
</dbReference>
<dbReference type="HOGENOM" id="CLU_2754698_0_0_6"/>
<dbReference type="Proteomes" id="UP000010290">
    <property type="component" value="Chromosome"/>
</dbReference>
<dbReference type="PATRIC" id="fig|1141660.3.peg.2266"/>
<dbReference type="OrthoDB" id="6457680at2"/>
<accession>K8WH42</accession>
<sequence length="70" mass="7917">MQLRLGTITIHPDDEQINIPVDIYKGEEFITGAPLANIVYQSTFNSSKPLAEYYEEAKDHALNVIKQLNP</sequence>
<evidence type="ECO:0000313" key="1">
    <source>
        <dbReference type="EMBL" id="EKT55580.1"/>
    </source>
</evidence>
<proteinExistence type="predicted"/>
<dbReference type="RefSeq" id="WP_008916051.1">
    <property type="nucleotide sequence ID" value="NZ_CM001773.1"/>
</dbReference>
<keyword evidence="2" id="KW-1185">Reference proteome</keyword>
<comment type="caution">
    <text evidence="1">The sequence shown here is derived from an EMBL/GenBank/DDBJ whole genome shotgun (WGS) entry which is preliminary data.</text>
</comment>
<gene>
    <name evidence="1" type="ORF">OO7_11369</name>
</gene>
<dbReference type="AlphaFoldDB" id="K8WH42"/>
<organism evidence="1 2">
    <name type="scientific">Providencia sneebia DSM 19967</name>
    <dbReference type="NCBI Taxonomy" id="1141660"/>
    <lineage>
        <taxon>Bacteria</taxon>
        <taxon>Pseudomonadati</taxon>
        <taxon>Pseudomonadota</taxon>
        <taxon>Gammaproteobacteria</taxon>
        <taxon>Enterobacterales</taxon>
        <taxon>Morganellaceae</taxon>
        <taxon>Providencia</taxon>
    </lineage>
</organism>
<protein>
    <submittedName>
        <fullName evidence="1">Uncharacterized protein</fullName>
    </submittedName>
</protein>
<name>K8WH42_9GAMM</name>
<reference evidence="1 2" key="1">
    <citation type="journal article" date="2012" name="BMC Genomics">
        <title>Comparative genomics of bacteria in the genus Providencia isolated from wild Drosophila melanogaster.</title>
        <authorList>
            <person name="Galac M.R."/>
            <person name="Lazzaro B.P."/>
        </authorList>
    </citation>
    <scope>NUCLEOTIDE SEQUENCE [LARGE SCALE GENOMIC DNA]</scope>
    <source>
        <strain evidence="1 2">DSM 19967</strain>
    </source>
</reference>